<dbReference type="EMBL" id="FQZM01000082">
    <property type="protein sequence ID" value="SHJ86398.1"/>
    <property type="molecule type" value="Genomic_DNA"/>
</dbReference>
<gene>
    <name evidence="1" type="ORF">SAMN02745219_03517</name>
</gene>
<dbReference type="Proteomes" id="UP000184529">
    <property type="component" value="Unassembled WGS sequence"/>
</dbReference>
<accession>A0A1M6MSB7</accession>
<reference evidence="2" key="1">
    <citation type="submission" date="2016-11" db="EMBL/GenBank/DDBJ databases">
        <authorList>
            <person name="Varghese N."/>
            <person name="Submissions S."/>
        </authorList>
    </citation>
    <scope>NUCLEOTIDE SEQUENCE [LARGE SCALE GENOMIC DNA]</scope>
    <source>
        <strain evidence="2">DSM 16057</strain>
    </source>
</reference>
<dbReference type="RefSeq" id="WP_072871637.1">
    <property type="nucleotide sequence ID" value="NZ_FQZM01000082.1"/>
</dbReference>
<sequence>MDLQELNNLGPGFLVVEEPDYSRERLLEFQRKFGVNTIVLFEHLDNFGTIPGIEISEKELAIWKHYFNIFIMAEGDPWDLLEYDEETLWGKALEEGDTSPPPLFPLTLYVMFQTEKWCSTWACK</sequence>
<evidence type="ECO:0000313" key="1">
    <source>
        <dbReference type="EMBL" id="SHJ86398.1"/>
    </source>
</evidence>
<evidence type="ECO:0000313" key="2">
    <source>
        <dbReference type="Proteomes" id="UP000184529"/>
    </source>
</evidence>
<dbReference type="AlphaFoldDB" id="A0A1M6MSB7"/>
<organism evidence="1 2">
    <name type="scientific">Desulfofundulus thermosubterraneus DSM 16057</name>
    <dbReference type="NCBI Taxonomy" id="1121432"/>
    <lineage>
        <taxon>Bacteria</taxon>
        <taxon>Bacillati</taxon>
        <taxon>Bacillota</taxon>
        <taxon>Clostridia</taxon>
        <taxon>Eubacteriales</taxon>
        <taxon>Peptococcaceae</taxon>
        <taxon>Desulfofundulus</taxon>
    </lineage>
</organism>
<keyword evidence="2" id="KW-1185">Reference proteome</keyword>
<name>A0A1M6MSB7_9FIRM</name>
<protein>
    <submittedName>
        <fullName evidence="1">Uncharacterized protein</fullName>
    </submittedName>
</protein>
<proteinExistence type="predicted"/>